<dbReference type="AlphaFoldDB" id="A0A812PQT3"/>
<keyword evidence="3" id="KW-1185">Reference proteome</keyword>
<feature type="region of interest" description="Disordered" evidence="1">
    <location>
        <begin position="153"/>
        <end position="187"/>
    </location>
</feature>
<protein>
    <submittedName>
        <fullName evidence="2">Uncharacterized protein</fullName>
    </submittedName>
</protein>
<reference evidence="2" key="1">
    <citation type="submission" date="2021-02" db="EMBL/GenBank/DDBJ databases">
        <authorList>
            <person name="Dougan E. K."/>
            <person name="Rhodes N."/>
            <person name="Thang M."/>
            <person name="Chan C."/>
        </authorList>
    </citation>
    <scope>NUCLEOTIDE SEQUENCE</scope>
</reference>
<feature type="compositionally biased region" description="Polar residues" evidence="1">
    <location>
        <begin position="154"/>
        <end position="168"/>
    </location>
</feature>
<organism evidence="2 3">
    <name type="scientific">Symbiodinium necroappetens</name>
    <dbReference type="NCBI Taxonomy" id="1628268"/>
    <lineage>
        <taxon>Eukaryota</taxon>
        <taxon>Sar</taxon>
        <taxon>Alveolata</taxon>
        <taxon>Dinophyceae</taxon>
        <taxon>Suessiales</taxon>
        <taxon>Symbiodiniaceae</taxon>
        <taxon>Symbiodinium</taxon>
    </lineage>
</organism>
<evidence type="ECO:0000256" key="1">
    <source>
        <dbReference type="SAM" id="MobiDB-lite"/>
    </source>
</evidence>
<feature type="region of interest" description="Disordered" evidence="1">
    <location>
        <begin position="505"/>
        <end position="558"/>
    </location>
</feature>
<feature type="compositionally biased region" description="Pro residues" evidence="1">
    <location>
        <begin position="511"/>
        <end position="528"/>
    </location>
</feature>
<gene>
    <name evidence="2" type="ORF">SNEC2469_LOCUS9317</name>
</gene>
<sequence>MEASNLVCVEDGSVELLELTWPPVSPADDEDTLRATCLCYAVMRRPGGFLLCLPSGFLPADLLRAGEEASATDLVGLSLSIAVPPISLTEEGEWVRPTDTTPVPALVVDLSDTAAECLAQADNLLSDAAPFVLERPGIFPLASDVLRQARSWAANGSQPDRSGYQTAASEVPANRLPKANPKPKRPTVAQLASQQEALSKAVAGIAEQLSSLPVLGESPPAQAPTPAPAAARSILAAPVSSHLVQPPVDPRTSLPELLGPPPRLRNALQVAAQDQAEEEPAGFTGFGANAGDLPIPAEASSASLAEAMLLQSKALSALVSQLAQSQDPLAVDLSSAPASGFSTRGTSARQKMQAELLQRDGSFAKRLRQTALRRISPTSAEPAEADLMTRYFERFGGFGSQKLLGLFQYQLAQVSDLLAQGSPNGAADLVAQLIIMVEQVNADGGKHDLGFLFSLQPDPPASVFVNHPSLPTAALRPFSPLADARLVASTLAYVKELETLSSRRLEYGAPPKKPNTPPPLAKVPPPGPTQADPSAEPALTKKQMRAKAWASRRAAEGS</sequence>
<accession>A0A812PQT3</accession>
<comment type="caution">
    <text evidence="2">The sequence shown here is derived from an EMBL/GenBank/DDBJ whole genome shotgun (WGS) entry which is preliminary data.</text>
</comment>
<dbReference type="OrthoDB" id="432356at2759"/>
<dbReference type="Proteomes" id="UP000601435">
    <property type="component" value="Unassembled WGS sequence"/>
</dbReference>
<proteinExistence type="predicted"/>
<evidence type="ECO:0000313" key="3">
    <source>
        <dbReference type="Proteomes" id="UP000601435"/>
    </source>
</evidence>
<name>A0A812PQT3_9DINO</name>
<dbReference type="EMBL" id="CAJNJA010015085">
    <property type="protein sequence ID" value="CAE7356150.1"/>
    <property type="molecule type" value="Genomic_DNA"/>
</dbReference>
<evidence type="ECO:0000313" key="2">
    <source>
        <dbReference type="EMBL" id="CAE7356150.1"/>
    </source>
</evidence>